<dbReference type="EMBL" id="CAMGYJ010000011">
    <property type="protein sequence ID" value="CAI0627603.1"/>
    <property type="molecule type" value="Genomic_DNA"/>
</dbReference>
<dbReference type="AlphaFoldDB" id="A0AAV0H3X2"/>
<accession>A0AAV0H3X2</accession>
<gene>
    <name evidence="1" type="ORF">LITE_LOCUS2317</name>
    <name evidence="2" type="ORF">LITE_LOCUS51333</name>
</gene>
<name>A0AAV0H3X2_9ROSI</name>
<reference evidence="1" key="1">
    <citation type="submission" date="2022-08" db="EMBL/GenBank/DDBJ databases">
        <authorList>
            <person name="Gutierrez-Valencia J."/>
        </authorList>
    </citation>
    <scope>NUCLEOTIDE SEQUENCE</scope>
</reference>
<evidence type="ECO:0000313" key="3">
    <source>
        <dbReference type="Proteomes" id="UP001154282"/>
    </source>
</evidence>
<dbReference type="Proteomes" id="UP001154282">
    <property type="component" value="Unassembled WGS sequence"/>
</dbReference>
<dbReference type="EMBL" id="CAMGYJ010000002">
    <property type="protein sequence ID" value="CAI0379582.1"/>
    <property type="molecule type" value="Genomic_DNA"/>
</dbReference>
<keyword evidence="3" id="KW-1185">Reference proteome</keyword>
<evidence type="ECO:0000313" key="1">
    <source>
        <dbReference type="EMBL" id="CAI0379582.1"/>
    </source>
</evidence>
<evidence type="ECO:0000313" key="2">
    <source>
        <dbReference type="EMBL" id="CAI0627603.1"/>
    </source>
</evidence>
<organism evidence="1 3">
    <name type="scientific">Linum tenue</name>
    <dbReference type="NCBI Taxonomy" id="586396"/>
    <lineage>
        <taxon>Eukaryota</taxon>
        <taxon>Viridiplantae</taxon>
        <taxon>Streptophyta</taxon>
        <taxon>Embryophyta</taxon>
        <taxon>Tracheophyta</taxon>
        <taxon>Spermatophyta</taxon>
        <taxon>Magnoliopsida</taxon>
        <taxon>eudicotyledons</taxon>
        <taxon>Gunneridae</taxon>
        <taxon>Pentapetalae</taxon>
        <taxon>rosids</taxon>
        <taxon>fabids</taxon>
        <taxon>Malpighiales</taxon>
        <taxon>Linaceae</taxon>
        <taxon>Linum</taxon>
    </lineage>
</organism>
<protein>
    <submittedName>
        <fullName evidence="1">Uncharacterized protein</fullName>
    </submittedName>
</protein>
<comment type="caution">
    <text evidence="1">The sequence shown here is derived from an EMBL/GenBank/DDBJ whole genome shotgun (WGS) entry which is preliminary data.</text>
</comment>
<sequence>MKNQILSSKLKERKESCLQMEEILRRIILPQSMEKLVQRLLVLQKPTGKKMKSGMEKQQ</sequence>
<proteinExistence type="predicted"/>